<protein>
    <submittedName>
        <fullName evidence="1">Uncharacterized protein</fullName>
    </submittedName>
</protein>
<sequence length="194" mass="22505">MISKSFRINDIKGKKSVSSPIQDLSFNFSPKRTPIPISDKVKLVRRVEYYRQCNKEALPKDKAISISHACDGALASKNLVLPAKQKFDQRKMTFFSNGRARGTIKARCFSPNPKNLHLNMIKFVRRKIDCLSSERSRLVSPDKLRVKVQLMTRINRNFKEYDFGKIKFRLPKLDGEQWNKRKGSQMPFLNNLSL</sequence>
<comment type="caution">
    <text evidence="1">The sequence shown here is derived from an EMBL/GenBank/DDBJ whole genome shotgun (WGS) entry which is preliminary data.</text>
</comment>
<gene>
    <name evidence="1" type="ORF">ECRASSUSDP1_LOCUS21741</name>
</gene>
<keyword evidence="2" id="KW-1185">Reference proteome</keyword>
<evidence type="ECO:0000313" key="1">
    <source>
        <dbReference type="EMBL" id="CAI2380308.1"/>
    </source>
</evidence>
<proteinExistence type="predicted"/>
<accession>A0AAD1XVR5</accession>
<reference evidence="1" key="1">
    <citation type="submission" date="2023-07" db="EMBL/GenBank/DDBJ databases">
        <authorList>
            <consortium name="AG Swart"/>
            <person name="Singh M."/>
            <person name="Singh A."/>
            <person name="Seah K."/>
            <person name="Emmerich C."/>
        </authorList>
    </citation>
    <scope>NUCLEOTIDE SEQUENCE</scope>
    <source>
        <strain evidence="1">DP1</strain>
    </source>
</reference>
<dbReference type="AlphaFoldDB" id="A0AAD1XVR5"/>
<evidence type="ECO:0000313" key="2">
    <source>
        <dbReference type="Proteomes" id="UP001295684"/>
    </source>
</evidence>
<dbReference type="EMBL" id="CAMPGE010022256">
    <property type="protein sequence ID" value="CAI2380308.1"/>
    <property type="molecule type" value="Genomic_DNA"/>
</dbReference>
<name>A0AAD1XVR5_EUPCR</name>
<dbReference type="Proteomes" id="UP001295684">
    <property type="component" value="Unassembled WGS sequence"/>
</dbReference>
<organism evidence="1 2">
    <name type="scientific">Euplotes crassus</name>
    <dbReference type="NCBI Taxonomy" id="5936"/>
    <lineage>
        <taxon>Eukaryota</taxon>
        <taxon>Sar</taxon>
        <taxon>Alveolata</taxon>
        <taxon>Ciliophora</taxon>
        <taxon>Intramacronucleata</taxon>
        <taxon>Spirotrichea</taxon>
        <taxon>Hypotrichia</taxon>
        <taxon>Euplotida</taxon>
        <taxon>Euplotidae</taxon>
        <taxon>Moneuplotes</taxon>
    </lineage>
</organism>